<dbReference type="Gene3D" id="1.20.120.530">
    <property type="entry name" value="GntR ligand-binding domain-like"/>
    <property type="match status" value="1"/>
</dbReference>
<dbReference type="SUPFAM" id="SSF46785">
    <property type="entry name" value="Winged helix' DNA-binding domain"/>
    <property type="match status" value="1"/>
</dbReference>
<dbReference type="EMBL" id="PRLP01000007">
    <property type="protein sequence ID" value="PPC78956.1"/>
    <property type="molecule type" value="Genomic_DNA"/>
</dbReference>
<evidence type="ECO:0000256" key="2">
    <source>
        <dbReference type="ARBA" id="ARBA00023125"/>
    </source>
</evidence>
<gene>
    <name evidence="5" type="ORF">C4K68_02005</name>
</gene>
<evidence type="ECO:0000313" key="5">
    <source>
        <dbReference type="EMBL" id="PPC78956.1"/>
    </source>
</evidence>
<dbReference type="OrthoDB" id="7768882at2"/>
<reference evidence="5 6" key="1">
    <citation type="submission" date="2018-02" db="EMBL/GenBank/DDBJ databases">
        <title>novel marine gammaproteobacteria from coastal saline agro ecosystem.</title>
        <authorList>
            <person name="Krishnan R."/>
            <person name="Ramesh Kumar N."/>
        </authorList>
    </citation>
    <scope>NUCLEOTIDE SEQUENCE [LARGE SCALE GENOMIC DNA]</scope>
    <source>
        <strain evidence="5 6">228</strain>
    </source>
</reference>
<name>A0A2S5KXF4_9PROT</name>
<dbReference type="InterPro" id="IPR036388">
    <property type="entry name" value="WH-like_DNA-bd_sf"/>
</dbReference>
<keyword evidence="1" id="KW-0805">Transcription regulation</keyword>
<dbReference type="Proteomes" id="UP000238196">
    <property type="component" value="Unassembled WGS sequence"/>
</dbReference>
<dbReference type="Pfam" id="PF07729">
    <property type="entry name" value="FCD"/>
    <property type="match status" value="1"/>
</dbReference>
<dbReference type="InterPro" id="IPR000524">
    <property type="entry name" value="Tscrpt_reg_HTH_GntR"/>
</dbReference>
<evidence type="ECO:0000256" key="1">
    <source>
        <dbReference type="ARBA" id="ARBA00023015"/>
    </source>
</evidence>
<dbReference type="Gene3D" id="1.10.10.10">
    <property type="entry name" value="Winged helix-like DNA-binding domain superfamily/Winged helix DNA-binding domain"/>
    <property type="match status" value="1"/>
</dbReference>
<dbReference type="PROSITE" id="PS50949">
    <property type="entry name" value="HTH_GNTR"/>
    <property type="match status" value="1"/>
</dbReference>
<dbReference type="SMART" id="SM00895">
    <property type="entry name" value="FCD"/>
    <property type="match status" value="1"/>
</dbReference>
<dbReference type="PANTHER" id="PTHR43537:SF5">
    <property type="entry name" value="UXU OPERON TRANSCRIPTIONAL REGULATOR"/>
    <property type="match status" value="1"/>
</dbReference>
<sequence>MAKASGARGERTLRHQAYDTFTERLLAQEISPGQFISQRELVELTRMPLGAIRELIPRLEADGLIRTIPQRGMQIAHIDLELIRNAFQLRLMIEREAARIFVQTASDQQIEDLYQQHLHIQQEASTGVVSRELLQRAQSIDWGMHDMMVDHLQNELVSNVYRVNSIKIRLIRQERIGILPELVASVMEEHLKIIAAFQVRDEEQAVRLITEHIEHSRSRALKV</sequence>
<protein>
    <submittedName>
        <fullName evidence="5">GntR family transcriptional regulator</fullName>
    </submittedName>
</protein>
<keyword evidence="2" id="KW-0238">DNA-binding</keyword>
<dbReference type="GO" id="GO:0003677">
    <property type="term" value="F:DNA binding"/>
    <property type="evidence" value="ECO:0007669"/>
    <property type="project" value="UniProtKB-KW"/>
</dbReference>
<dbReference type="InterPro" id="IPR008920">
    <property type="entry name" value="TF_FadR/GntR_C"/>
</dbReference>
<organism evidence="5 6">
    <name type="scientific">Proteobacteria bacterium 228</name>
    <dbReference type="NCBI Taxonomy" id="2083153"/>
    <lineage>
        <taxon>Bacteria</taxon>
        <taxon>Pseudomonadati</taxon>
        <taxon>Pseudomonadota</taxon>
    </lineage>
</organism>
<evidence type="ECO:0000259" key="4">
    <source>
        <dbReference type="PROSITE" id="PS50949"/>
    </source>
</evidence>
<accession>A0A2S5KXF4</accession>
<dbReference type="GO" id="GO:0003700">
    <property type="term" value="F:DNA-binding transcription factor activity"/>
    <property type="evidence" value="ECO:0007669"/>
    <property type="project" value="InterPro"/>
</dbReference>
<dbReference type="PANTHER" id="PTHR43537">
    <property type="entry name" value="TRANSCRIPTIONAL REGULATOR, GNTR FAMILY"/>
    <property type="match status" value="1"/>
</dbReference>
<feature type="domain" description="HTH gntR-type" evidence="4">
    <location>
        <begin position="11"/>
        <end position="78"/>
    </location>
</feature>
<dbReference type="AlphaFoldDB" id="A0A2S5KXF4"/>
<dbReference type="InterPro" id="IPR036390">
    <property type="entry name" value="WH_DNA-bd_sf"/>
</dbReference>
<dbReference type="SUPFAM" id="SSF48008">
    <property type="entry name" value="GntR ligand-binding domain-like"/>
    <property type="match status" value="1"/>
</dbReference>
<proteinExistence type="predicted"/>
<evidence type="ECO:0000313" key="6">
    <source>
        <dbReference type="Proteomes" id="UP000238196"/>
    </source>
</evidence>
<comment type="caution">
    <text evidence="5">The sequence shown here is derived from an EMBL/GenBank/DDBJ whole genome shotgun (WGS) entry which is preliminary data.</text>
</comment>
<evidence type="ECO:0000256" key="3">
    <source>
        <dbReference type="ARBA" id="ARBA00023163"/>
    </source>
</evidence>
<keyword evidence="3" id="KW-0804">Transcription</keyword>
<dbReference type="InterPro" id="IPR011711">
    <property type="entry name" value="GntR_C"/>
</dbReference>